<protein>
    <submittedName>
        <fullName evidence="1">Uncharacterized protein</fullName>
    </submittedName>
</protein>
<gene>
    <name evidence="1" type="ORF">JCM19300_1073</name>
</gene>
<accession>A0A090VE53</accession>
<name>A0A090VE53_9FLAO</name>
<dbReference type="Proteomes" id="UP000029644">
    <property type="component" value="Unassembled WGS sequence"/>
</dbReference>
<sequence>MLVKKKSFNRKKYVFVLFFLLVFRVFSFNGFAQNQEVLDIKAYLEQADEETIYPSEKQIEMLKNVIPNEVFQPAPKISDRVFWNEVAETESGKIYLKKALSYLAEAPEVPISDEIYRRANKEGNRTIYKPRYYNTMIRLEHFILAECLENKGRFVPQIKTYLRAIMDMKSWLHLIMTTETIVF</sequence>
<reference evidence="1 2" key="1">
    <citation type="journal article" date="2014" name="Genome Announc.">
        <title>Draft Genome Sequences of Marine Flavobacterium Algibacter lectus Strains SS8 and NR4.</title>
        <authorList>
            <person name="Takatani N."/>
            <person name="Nakanishi M."/>
            <person name="Meirelles P."/>
            <person name="Mino S."/>
            <person name="Suda W."/>
            <person name="Oshima K."/>
            <person name="Hattori M."/>
            <person name="Ohkuma M."/>
            <person name="Hosokawa M."/>
            <person name="Miyashita K."/>
            <person name="Thompson F.L."/>
            <person name="Niwa A."/>
            <person name="Sawabe T."/>
            <person name="Sawabe T."/>
        </authorList>
    </citation>
    <scope>NUCLEOTIDE SEQUENCE [LARGE SCALE GENOMIC DNA]</scope>
    <source>
        <strain evidence="1 2">JCM 19300</strain>
    </source>
</reference>
<evidence type="ECO:0000313" key="2">
    <source>
        <dbReference type="Proteomes" id="UP000029644"/>
    </source>
</evidence>
<proteinExistence type="predicted"/>
<organism evidence="1 2">
    <name type="scientific">Algibacter lectus</name>
    <dbReference type="NCBI Taxonomy" id="221126"/>
    <lineage>
        <taxon>Bacteria</taxon>
        <taxon>Pseudomonadati</taxon>
        <taxon>Bacteroidota</taxon>
        <taxon>Flavobacteriia</taxon>
        <taxon>Flavobacteriales</taxon>
        <taxon>Flavobacteriaceae</taxon>
        <taxon>Algibacter</taxon>
    </lineage>
</organism>
<evidence type="ECO:0000313" key="1">
    <source>
        <dbReference type="EMBL" id="GAL63055.1"/>
    </source>
</evidence>
<dbReference type="EMBL" id="BBNQ01000009">
    <property type="protein sequence ID" value="GAL63055.1"/>
    <property type="molecule type" value="Genomic_DNA"/>
</dbReference>
<comment type="caution">
    <text evidence="1">The sequence shown here is derived from an EMBL/GenBank/DDBJ whole genome shotgun (WGS) entry which is preliminary data.</text>
</comment>
<dbReference type="AlphaFoldDB" id="A0A090VE53"/>